<evidence type="ECO:0000256" key="1">
    <source>
        <dbReference type="SAM" id="MobiDB-lite"/>
    </source>
</evidence>
<protein>
    <submittedName>
        <fullName evidence="3">VWA domain-containing protein</fullName>
    </submittedName>
</protein>
<dbReference type="EMBL" id="VRTS01000004">
    <property type="protein sequence ID" value="TXK62526.1"/>
    <property type="molecule type" value="Genomic_DNA"/>
</dbReference>
<proteinExistence type="predicted"/>
<feature type="compositionally biased region" description="Basic residues" evidence="1">
    <location>
        <begin position="25"/>
        <end position="35"/>
    </location>
</feature>
<feature type="region of interest" description="Disordered" evidence="1">
    <location>
        <begin position="1"/>
        <end position="35"/>
    </location>
</feature>
<reference evidence="3 4" key="1">
    <citation type="submission" date="2019-08" db="EMBL/GenBank/DDBJ databases">
        <authorList>
            <person name="Karlyshev A.V."/>
        </authorList>
    </citation>
    <scope>NUCLEOTIDE SEQUENCE [LARGE SCALE GENOMIC DNA]</scope>
    <source>
        <strain evidence="3 4">Alg18-2.2</strain>
    </source>
</reference>
<feature type="domain" description="VWFA" evidence="2">
    <location>
        <begin position="168"/>
        <end position="236"/>
    </location>
</feature>
<accession>A0A5C8KST9</accession>
<dbReference type="AlphaFoldDB" id="A0A5C8KST9"/>
<evidence type="ECO:0000313" key="3">
    <source>
        <dbReference type="EMBL" id="TXK62526.1"/>
    </source>
</evidence>
<dbReference type="InterPro" id="IPR036465">
    <property type="entry name" value="vWFA_dom_sf"/>
</dbReference>
<name>A0A5C8KST9_9GAMM</name>
<comment type="caution">
    <text evidence="3">The sequence shown here is derived from an EMBL/GenBank/DDBJ whole genome shotgun (WGS) entry which is preliminary data.</text>
</comment>
<evidence type="ECO:0000259" key="2">
    <source>
        <dbReference type="Pfam" id="PF13519"/>
    </source>
</evidence>
<gene>
    <name evidence="3" type="ORF">FU658_07085</name>
</gene>
<organism evidence="3 4">
    <name type="scientific">Alkalisalibacterium limincola</name>
    <dbReference type="NCBI Taxonomy" id="2699169"/>
    <lineage>
        <taxon>Bacteria</taxon>
        <taxon>Pseudomonadati</taxon>
        <taxon>Pseudomonadota</taxon>
        <taxon>Gammaproteobacteria</taxon>
        <taxon>Lysobacterales</taxon>
        <taxon>Lysobacteraceae</taxon>
        <taxon>Alkalisalibacterium</taxon>
    </lineage>
</organism>
<dbReference type="InterPro" id="IPR002035">
    <property type="entry name" value="VWF_A"/>
</dbReference>
<dbReference type="Pfam" id="PF13519">
    <property type="entry name" value="VWA_2"/>
    <property type="match status" value="1"/>
</dbReference>
<keyword evidence="4" id="KW-1185">Reference proteome</keyword>
<dbReference type="SUPFAM" id="SSF53300">
    <property type="entry name" value="vWA-like"/>
    <property type="match status" value="1"/>
</dbReference>
<sequence>MRQGVATSARRIPAPCRRSMPSSTRSKRDRPRRHRPCCAGKYSIGRWLLRLPFCWRPWPCLRAHGGRRHDRRPRPMVRSLRVPATLVVAGARRRSTGLVGLASAPGECVAVAWGGRPGLAAPRAGRSRGPRRAIALALGHPLPAGSTRPGRPRVEGGRQPVLVSSDALVVALDLSSSSRAADLAPDRATRARLKLARLLEMRQGGQLGLLAFAGSAHVVSPLTHDARTLRRSSTRWSPG</sequence>
<dbReference type="Proteomes" id="UP000321248">
    <property type="component" value="Unassembled WGS sequence"/>
</dbReference>
<evidence type="ECO:0000313" key="4">
    <source>
        <dbReference type="Proteomes" id="UP000321248"/>
    </source>
</evidence>
<dbReference type="Gene3D" id="3.40.50.410">
    <property type="entry name" value="von Willebrand factor, type A domain"/>
    <property type="match status" value="1"/>
</dbReference>